<dbReference type="PANTHER" id="PTHR47814:SF1">
    <property type="entry name" value="PEPTIDYL-TRNA HYDROLASE ARFB"/>
    <property type="match status" value="1"/>
</dbReference>
<dbReference type="Pfam" id="PF00472">
    <property type="entry name" value="RF-1"/>
    <property type="match status" value="1"/>
</dbReference>
<dbReference type="InterPro" id="IPR045853">
    <property type="entry name" value="Pep_chain_release_fac_I_sf"/>
</dbReference>
<dbReference type="InterPro" id="IPR000352">
    <property type="entry name" value="Pep_chain_release_fac_I"/>
</dbReference>
<dbReference type="GO" id="GO:0043022">
    <property type="term" value="F:ribosome binding"/>
    <property type="evidence" value="ECO:0007669"/>
    <property type="project" value="TreeGrafter"/>
</dbReference>
<dbReference type="PROSITE" id="PS00745">
    <property type="entry name" value="RF_PROK_I"/>
    <property type="match status" value="1"/>
</dbReference>
<dbReference type="GO" id="GO:0072344">
    <property type="term" value="P:rescue of stalled ribosome"/>
    <property type="evidence" value="ECO:0007669"/>
    <property type="project" value="TreeGrafter"/>
</dbReference>
<feature type="region of interest" description="Disordered" evidence="2">
    <location>
        <begin position="106"/>
        <end position="140"/>
    </location>
</feature>
<feature type="domain" description="Prokaryotic-type class I peptide chain release factors" evidence="3">
    <location>
        <begin position="21"/>
        <end position="37"/>
    </location>
</feature>
<protein>
    <submittedName>
        <fullName evidence="4">Aminoacyl-tRNA hydrolase</fullName>
        <ecNumber evidence="4">3.1.1.29</ecNumber>
    </submittedName>
</protein>
<keyword evidence="5" id="KW-1185">Reference proteome</keyword>
<name>A0A6L8W4T5_9PROT</name>
<evidence type="ECO:0000256" key="2">
    <source>
        <dbReference type="SAM" id="MobiDB-lite"/>
    </source>
</evidence>
<dbReference type="AlphaFoldDB" id="A0A6L8W4T5"/>
<accession>A0A6L8W4T5</accession>
<sequence>MIKINGNIELADWEFKETFLRASGPGGQNVNKVETAVQLRFDAKNSPNLPPRVFEKLRELAGQRMTKDGVLVLTASEYRSQDQNRKAAQERLIALIKESAVIPKYRRPTKPTYSSKIRRLEKKQKRGSLKKSRGKVGFND</sequence>
<comment type="caution">
    <text evidence="4">The sequence shown here is derived from an EMBL/GenBank/DDBJ whole genome shotgun (WGS) entry which is preliminary data.</text>
</comment>
<dbReference type="SUPFAM" id="SSF75620">
    <property type="entry name" value="Release factor"/>
    <property type="match status" value="1"/>
</dbReference>
<feature type="compositionally biased region" description="Basic residues" evidence="2">
    <location>
        <begin position="116"/>
        <end position="134"/>
    </location>
</feature>
<dbReference type="EC" id="3.1.1.29" evidence="4"/>
<dbReference type="Gene3D" id="3.30.160.20">
    <property type="match status" value="1"/>
</dbReference>
<evidence type="ECO:0000313" key="4">
    <source>
        <dbReference type="EMBL" id="MZR29512.1"/>
    </source>
</evidence>
<dbReference type="Proteomes" id="UP000476030">
    <property type="component" value="Unassembled WGS sequence"/>
</dbReference>
<keyword evidence="4" id="KW-0378">Hydrolase</keyword>
<dbReference type="NCBIfam" id="NF006718">
    <property type="entry name" value="PRK09256.1"/>
    <property type="match status" value="1"/>
</dbReference>
<evidence type="ECO:0000259" key="3">
    <source>
        <dbReference type="PROSITE" id="PS00745"/>
    </source>
</evidence>
<evidence type="ECO:0000313" key="5">
    <source>
        <dbReference type="Proteomes" id="UP000476030"/>
    </source>
</evidence>
<dbReference type="GO" id="GO:0004045">
    <property type="term" value="F:peptidyl-tRNA hydrolase activity"/>
    <property type="evidence" value="ECO:0007669"/>
    <property type="project" value="UniProtKB-EC"/>
</dbReference>
<comment type="similarity">
    <text evidence="1">Belongs to the prokaryotic/mitochondrial release factor family.</text>
</comment>
<gene>
    <name evidence="4" type="ORF">GQE98_02575</name>
</gene>
<organism evidence="4 5">
    <name type="scientific">Sneathiella litorea</name>
    <dbReference type="NCBI Taxonomy" id="2606216"/>
    <lineage>
        <taxon>Bacteria</taxon>
        <taxon>Pseudomonadati</taxon>
        <taxon>Pseudomonadota</taxon>
        <taxon>Alphaproteobacteria</taxon>
        <taxon>Sneathiellales</taxon>
        <taxon>Sneathiellaceae</taxon>
        <taxon>Sneathiella</taxon>
    </lineage>
</organism>
<dbReference type="GO" id="GO:0003747">
    <property type="term" value="F:translation release factor activity"/>
    <property type="evidence" value="ECO:0007669"/>
    <property type="project" value="InterPro"/>
</dbReference>
<proteinExistence type="inferred from homology"/>
<reference evidence="4 5" key="1">
    <citation type="submission" date="2019-12" db="EMBL/GenBank/DDBJ databases">
        <title>Snethiella sp. nov. sp. isolated from sea sand.</title>
        <authorList>
            <person name="Kim J."/>
            <person name="Jeong S.E."/>
            <person name="Jung H.S."/>
            <person name="Jeon C.O."/>
        </authorList>
    </citation>
    <scope>NUCLEOTIDE SEQUENCE [LARGE SCALE GENOMIC DNA]</scope>
    <source>
        <strain evidence="4 5">DP05</strain>
    </source>
</reference>
<dbReference type="PANTHER" id="PTHR47814">
    <property type="entry name" value="PEPTIDYL-TRNA HYDROLASE ARFB"/>
    <property type="match status" value="1"/>
</dbReference>
<evidence type="ECO:0000256" key="1">
    <source>
        <dbReference type="ARBA" id="ARBA00010835"/>
    </source>
</evidence>
<dbReference type="EMBL" id="WTUW01000001">
    <property type="protein sequence ID" value="MZR29512.1"/>
    <property type="molecule type" value="Genomic_DNA"/>
</dbReference>